<evidence type="ECO:0000256" key="7">
    <source>
        <dbReference type="SAM" id="Phobius"/>
    </source>
</evidence>
<feature type="domain" description="Histidine kinase" evidence="8">
    <location>
        <begin position="359"/>
        <end position="579"/>
    </location>
</feature>
<feature type="transmembrane region" description="Helical" evidence="7">
    <location>
        <begin position="90"/>
        <end position="120"/>
    </location>
</feature>
<dbReference type="InterPro" id="IPR013655">
    <property type="entry name" value="PAS_fold_3"/>
</dbReference>
<dbReference type="PROSITE" id="PS50112">
    <property type="entry name" value="PAS"/>
    <property type="match status" value="1"/>
</dbReference>
<evidence type="ECO:0000256" key="4">
    <source>
        <dbReference type="ARBA" id="ARBA00022679"/>
    </source>
</evidence>
<dbReference type="EMBL" id="CP076134">
    <property type="protein sequence ID" value="QWG11681.1"/>
    <property type="molecule type" value="Genomic_DNA"/>
</dbReference>
<dbReference type="Gene3D" id="1.10.287.130">
    <property type="match status" value="1"/>
</dbReference>
<dbReference type="InterPro" id="IPR000014">
    <property type="entry name" value="PAS"/>
</dbReference>
<keyword evidence="3" id="KW-0597">Phosphoprotein</keyword>
<dbReference type="InterPro" id="IPR004358">
    <property type="entry name" value="Sig_transdc_His_kin-like_C"/>
</dbReference>
<dbReference type="EC" id="2.7.13.3" evidence="2"/>
<evidence type="ECO:0000256" key="3">
    <source>
        <dbReference type="ARBA" id="ARBA00022553"/>
    </source>
</evidence>
<sequence>MTVLSIIHDCLDALLHPSARYDALTRARHRAFMAPRLFGSLAAFAAFPAYLAMRGAPTALEVAAFAWLIAPILLSWFLSRTGRYEGAHVLSSLALTGLVMTVAMTTGGIESFAAIWLVVVPLEAALSASRRVVAFASALALACAGILIVIGHFGLLPPDASAISRSIFMAFGVASATLYAAGLAFAAESLARTSVALLYVEEDRYRLLARNMGDVISRHSCNGAVQFISPAVQTMLGAPVSRLLGHGLFDRVHVADRPAYLTALSDAARGGEARSVEFRLRRDAPRGGARGPNSQVDFIWVEMRCRPLEQASETADTTEAEVVAVMRDVTDRKIQEQALDLARTAAEQADASKTRFLATMSHELRTPLNAIIGFSEMIVQEDVLMVDAARRKEYAQLINDSGQHLLSVVNGILDMSKMESGNFEIAPEPFAPRAALLNCCNLLALKARENGIDLVTRAPEDLPVMTGDPRAFKQIVLNLVANAIKFTERGGTVTVSAGVEGSRLVLRITDTGVGIAADDLKRIGDPFFQAGKTYQRRHEGTGLGLSIVKSLVGLHAGEMTVQSKLDEGTTVTVALPLALAPKAGQPSSNIATLTPTLRSPAHEQEKHQEQFHQVKKSA</sequence>
<feature type="compositionally biased region" description="Polar residues" evidence="6">
    <location>
        <begin position="585"/>
        <end position="597"/>
    </location>
</feature>
<dbReference type="CDD" id="cd00130">
    <property type="entry name" value="PAS"/>
    <property type="match status" value="1"/>
</dbReference>
<protein>
    <recommendedName>
        <fullName evidence="2">histidine kinase</fullName>
        <ecNumber evidence="2">2.7.13.3</ecNumber>
    </recommendedName>
</protein>
<dbReference type="FunFam" id="3.30.565.10:FF:000176">
    <property type="entry name" value="PAS domain-containing sensor histidine kinase"/>
    <property type="match status" value="1"/>
</dbReference>
<feature type="compositionally biased region" description="Basic and acidic residues" evidence="6">
    <location>
        <begin position="600"/>
        <end position="612"/>
    </location>
</feature>
<dbReference type="InterPro" id="IPR036097">
    <property type="entry name" value="HisK_dim/P_sf"/>
</dbReference>
<feature type="transmembrane region" description="Helical" evidence="7">
    <location>
        <begin position="34"/>
        <end position="53"/>
    </location>
</feature>
<dbReference type="InterPro" id="IPR035965">
    <property type="entry name" value="PAS-like_dom_sf"/>
</dbReference>
<dbReference type="PROSITE" id="PS50109">
    <property type="entry name" value="HIS_KIN"/>
    <property type="match status" value="1"/>
</dbReference>
<dbReference type="InterPro" id="IPR003594">
    <property type="entry name" value="HATPase_dom"/>
</dbReference>
<evidence type="ECO:0000256" key="2">
    <source>
        <dbReference type="ARBA" id="ARBA00012438"/>
    </source>
</evidence>
<feature type="region of interest" description="Disordered" evidence="6">
    <location>
        <begin position="583"/>
        <end position="618"/>
    </location>
</feature>
<dbReference type="GO" id="GO:0000155">
    <property type="term" value="F:phosphorelay sensor kinase activity"/>
    <property type="evidence" value="ECO:0007669"/>
    <property type="project" value="InterPro"/>
</dbReference>
<dbReference type="SMART" id="SM00388">
    <property type="entry name" value="HisKA"/>
    <property type="match status" value="1"/>
</dbReference>
<evidence type="ECO:0000313" key="10">
    <source>
        <dbReference type="EMBL" id="QWG11681.1"/>
    </source>
</evidence>
<keyword evidence="7" id="KW-0472">Membrane</keyword>
<dbReference type="InterPro" id="IPR036890">
    <property type="entry name" value="HATPase_C_sf"/>
</dbReference>
<feature type="transmembrane region" description="Helical" evidence="7">
    <location>
        <begin position="132"/>
        <end position="155"/>
    </location>
</feature>
<keyword evidence="7" id="KW-1133">Transmembrane helix</keyword>
<dbReference type="AlphaFoldDB" id="A0A975NBU2"/>
<name>A0A975NBU2_9BRAD</name>
<evidence type="ECO:0000313" key="11">
    <source>
        <dbReference type="Proteomes" id="UP000680839"/>
    </source>
</evidence>
<keyword evidence="4" id="KW-0808">Transferase</keyword>
<feature type="transmembrane region" description="Helical" evidence="7">
    <location>
        <begin position="59"/>
        <end position="78"/>
    </location>
</feature>
<dbReference type="PANTHER" id="PTHR43047">
    <property type="entry name" value="TWO-COMPONENT HISTIDINE PROTEIN KINASE"/>
    <property type="match status" value="1"/>
</dbReference>
<dbReference type="RefSeq" id="WP_215620543.1">
    <property type="nucleotide sequence ID" value="NZ_CP076134.1"/>
</dbReference>
<dbReference type="Proteomes" id="UP000680839">
    <property type="component" value="Chromosome"/>
</dbReference>
<reference evidence="10" key="1">
    <citation type="submission" date="2021-06" db="EMBL/GenBank/DDBJ databases">
        <title>Bradyrhizobium sp. S2-20-1 Genome sequencing.</title>
        <authorList>
            <person name="Jin L."/>
        </authorList>
    </citation>
    <scope>NUCLEOTIDE SEQUENCE</scope>
    <source>
        <strain evidence="10">S2-20-1</strain>
    </source>
</reference>
<dbReference type="SUPFAM" id="SSF55874">
    <property type="entry name" value="ATPase domain of HSP90 chaperone/DNA topoisomerase II/histidine kinase"/>
    <property type="match status" value="1"/>
</dbReference>
<keyword evidence="5" id="KW-0418">Kinase</keyword>
<comment type="catalytic activity">
    <reaction evidence="1">
        <text>ATP + protein L-histidine = ADP + protein N-phospho-L-histidine.</text>
        <dbReference type="EC" id="2.7.13.3"/>
    </reaction>
</comment>
<dbReference type="Gene3D" id="3.30.565.10">
    <property type="entry name" value="Histidine kinase-like ATPase, C-terminal domain"/>
    <property type="match status" value="1"/>
</dbReference>
<dbReference type="SUPFAM" id="SSF47384">
    <property type="entry name" value="Homodimeric domain of signal transducing histidine kinase"/>
    <property type="match status" value="1"/>
</dbReference>
<keyword evidence="7" id="KW-0812">Transmembrane</keyword>
<dbReference type="SMART" id="SM00091">
    <property type="entry name" value="PAS"/>
    <property type="match status" value="1"/>
</dbReference>
<dbReference type="CDD" id="cd16922">
    <property type="entry name" value="HATPase_EvgS-ArcB-TorS-like"/>
    <property type="match status" value="1"/>
</dbReference>
<evidence type="ECO:0000259" key="9">
    <source>
        <dbReference type="PROSITE" id="PS50112"/>
    </source>
</evidence>
<feature type="domain" description="PAS" evidence="9">
    <location>
        <begin position="201"/>
        <end position="271"/>
    </location>
</feature>
<dbReference type="Gene3D" id="3.30.450.20">
    <property type="entry name" value="PAS domain"/>
    <property type="match status" value="1"/>
</dbReference>
<evidence type="ECO:0000256" key="5">
    <source>
        <dbReference type="ARBA" id="ARBA00022777"/>
    </source>
</evidence>
<proteinExistence type="predicted"/>
<dbReference type="InterPro" id="IPR005467">
    <property type="entry name" value="His_kinase_dom"/>
</dbReference>
<dbReference type="NCBIfam" id="TIGR00229">
    <property type="entry name" value="sensory_box"/>
    <property type="match status" value="1"/>
</dbReference>
<evidence type="ECO:0000256" key="1">
    <source>
        <dbReference type="ARBA" id="ARBA00000085"/>
    </source>
</evidence>
<dbReference type="Pfam" id="PF02518">
    <property type="entry name" value="HATPase_c"/>
    <property type="match status" value="1"/>
</dbReference>
<dbReference type="Pfam" id="PF00512">
    <property type="entry name" value="HisKA"/>
    <property type="match status" value="1"/>
</dbReference>
<organism evidence="10 11">
    <name type="scientific">Bradyrhizobium sediminis</name>
    <dbReference type="NCBI Taxonomy" id="2840469"/>
    <lineage>
        <taxon>Bacteria</taxon>
        <taxon>Pseudomonadati</taxon>
        <taxon>Pseudomonadota</taxon>
        <taxon>Alphaproteobacteria</taxon>
        <taxon>Hyphomicrobiales</taxon>
        <taxon>Nitrobacteraceae</taxon>
        <taxon>Bradyrhizobium</taxon>
    </lineage>
</organism>
<evidence type="ECO:0000256" key="6">
    <source>
        <dbReference type="SAM" id="MobiDB-lite"/>
    </source>
</evidence>
<dbReference type="SUPFAM" id="SSF55785">
    <property type="entry name" value="PYP-like sensor domain (PAS domain)"/>
    <property type="match status" value="1"/>
</dbReference>
<feature type="transmembrane region" description="Helical" evidence="7">
    <location>
        <begin position="167"/>
        <end position="187"/>
    </location>
</feature>
<dbReference type="CDD" id="cd00082">
    <property type="entry name" value="HisKA"/>
    <property type="match status" value="1"/>
</dbReference>
<dbReference type="SMART" id="SM00387">
    <property type="entry name" value="HATPase_c"/>
    <property type="match status" value="1"/>
</dbReference>
<evidence type="ECO:0000259" key="8">
    <source>
        <dbReference type="PROSITE" id="PS50109"/>
    </source>
</evidence>
<accession>A0A975NBU2</accession>
<dbReference type="InterPro" id="IPR003661">
    <property type="entry name" value="HisK_dim/P_dom"/>
</dbReference>
<gene>
    <name evidence="10" type="ORF">KMZ29_18360</name>
</gene>
<dbReference type="PRINTS" id="PR00344">
    <property type="entry name" value="BCTRLSENSOR"/>
</dbReference>
<dbReference type="Pfam" id="PF08447">
    <property type="entry name" value="PAS_3"/>
    <property type="match status" value="1"/>
</dbReference>